<feature type="domain" description="ABC transporter" evidence="7">
    <location>
        <begin position="6"/>
        <end position="237"/>
    </location>
</feature>
<proteinExistence type="inferred from homology"/>
<sequence length="314" mass="33806">MLSDAITVTAVVKRFPQAMSPSLDRVSFRVAPGEVFGVLGFAGAGKSTVLGVLATRLRPTGGRVLVGGTDVAAHPVLARRSLALLPGHTTLDPAATTRQNLLAHATYHLISRPVRERRADQLLESLELRPVADARAGSLTPGEALRVMLARALMHDPRVLLVDEPRATNAAARGFLRDRIVELKREGVTVVLASRELNEIEGICDRVAVLDRGKLVATGKPATLIDRPRTLVLTVQLRGVCAEEVASMLGRMRSVRAVERSPAEDTTLRFRLRCDEDPARLLAEAVEVLGYVGVTTISALCGQVTLADVMEDLK</sequence>
<reference evidence="9" key="1">
    <citation type="submission" date="2016-11" db="EMBL/GenBank/DDBJ databases">
        <authorList>
            <person name="Varghese N."/>
            <person name="Submissions S."/>
        </authorList>
    </citation>
    <scope>NUCLEOTIDE SEQUENCE [LARGE SCALE GENOMIC DNA]</scope>
    <source>
        <strain evidence="9">DSM 44671</strain>
    </source>
</reference>
<evidence type="ECO:0000259" key="7">
    <source>
        <dbReference type="PROSITE" id="PS50893"/>
    </source>
</evidence>
<dbReference type="PANTHER" id="PTHR42711">
    <property type="entry name" value="ABC TRANSPORTER ATP-BINDING PROTEIN"/>
    <property type="match status" value="1"/>
</dbReference>
<evidence type="ECO:0000256" key="1">
    <source>
        <dbReference type="ARBA" id="ARBA00004202"/>
    </source>
</evidence>
<evidence type="ECO:0000256" key="6">
    <source>
        <dbReference type="ARBA" id="ARBA00023251"/>
    </source>
</evidence>
<dbReference type="SMART" id="SM00382">
    <property type="entry name" value="AAA"/>
    <property type="match status" value="1"/>
</dbReference>
<dbReference type="GO" id="GO:0005524">
    <property type="term" value="F:ATP binding"/>
    <property type="evidence" value="ECO:0007669"/>
    <property type="project" value="UniProtKB-KW"/>
</dbReference>
<dbReference type="GO" id="GO:0046677">
    <property type="term" value="P:response to antibiotic"/>
    <property type="evidence" value="ECO:0007669"/>
    <property type="project" value="UniProtKB-KW"/>
</dbReference>
<dbReference type="AlphaFoldDB" id="A0A1K1SW62"/>
<keyword evidence="6" id="KW-0046">Antibiotic resistance</keyword>
<dbReference type="SUPFAM" id="SSF52540">
    <property type="entry name" value="P-loop containing nucleoside triphosphate hydrolases"/>
    <property type="match status" value="1"/>
</dbReference>
<keyword evidence="4" id="KW-0547">Nucleotide-binding</keyword>
<evidence type="ECO:0000256" key="2">
    <source>
        <dbReference type="ARBA" id="ARBA00005417"/>
    </source>
</evidence>
<keyword evidence="5 8" id="KW-0067">ATP-binding</keyword>
<protein>
    <submittedName>
        <fullName evidence="8">ABC-2 type transport system ATP-binding protein</fullName>
    </submittedName>
</protein>
<dbReference type="Gene3D" id="3.40.50.300">
    <property type="entry name" value="P-loop containing nucleotide triphosphate hydrolases"/>
    <property type="match status" value="1"/>
</dbReference>
<dbReference type="PANTHER" id="PTHR42711:SF5">
    <property type="entry name" value="ABC TRANSPORTER ATP-BINDING PROTEIN NATA"/>
    <property type="match status" value="1"/>
</dbReference>
<comment type="similarity">
    <text evidence="2">Belongs to the ABC transporter superfamily.</text>
</comment>
<evidence type="ECO:0000256" key="3">
    <source>
        <dbReference type="ARBA" id="ARBA00022448"/>
    </source>
</evidence>
<dbReference type="STRING" id="546364.SAMN04489730_6998"/>
<keyword evidence="9" id="KW-1185">Reference proteome</keyword>
<dbReference type="InterPro" id="IPR003439">
    <property type="entry name" value="ABC_transporter-like_ATP-bd"/>
</dbReference>
<keyword evidence="3" id="KW-0813">Transport</keyword>
<evidence type="ECO:0000313" key="8">
    <source>
        <dbReference type="EMBL" id="SFW88570.1"/>
    </source>
</evidence>
<evidence type="ECO:0000313" key="9">
    <source>
        <dbReference type="Proteomes" id="UP000182740"/>
    </source>
</evidence>
<dbReference type="Proteomes" id="UP000182740">
    <property type="component" value="Unassembled WGS sequence"/>
</dbReference>
<dbReference type="Pfam" id="PF00005">
    <property type="entry name" value="ABC_tran"/>
    <property type="match status" value="1"/>
</dbReference>
<dbReference type="GO" id="GO:0016887">
    <property type="term" value="F:ATP hydrolysis activity"/>
    <property type="evidence" value="ECO:0007669"/>
    <property type="project" value="InterPro"/>
</dbReference>
<accession>A0A1K1SW62</accession>
<dbReference type="InterPro" id="IPR027417">
    <property type="entry name" value="P-loop_NTPase"/>
</dbReference>
<dbReference type="GO" id="GO:0005886">
    <property type="term" value="C:plasma membrane"/>
    <property type="evidence" value="ECO:0007669"/>
    <property type="project" value="UniProtKB-SubCell"/>
</dbReference>
<evidence type="ECO:0000256" key="5">
    <source>
        <dbReference type="ARBA" id="ARBA00022840"/>
    </source>
</evidence>
<name>A0A1K1SW62_9PSEU</name>
<gene>
    <name evidence="8" type="ORF">SAMN04489730_6998</name>
</gene>
<dbReference type="InterPro" id="IPR003593">
    <property type="entry name" value="AAA+_ATPase"/>
</dbReference>
<dbReference type="EMBL" id="FPJG01000006">
    <property type="protein sequence ID" value="SFW88570.1"/>
    <property type="molecule type" value="Genomic_DNA"/>
</dbReference>
<organism evidence="8 9">
    <name type="scientific">Amycolatopsis australiensis</name>
    <dbReference type="NCBI Taxonomy" id="546364"/>
    <lineage>
        <taxon>Bacteria</taxon>
        <taxon>Bacillati</taxon>
        <taxon>Actinomycetota</taxon>
        <taxon>Actinomycetes</taxon>
        <taxon>Pseudonocardiales</taxon>
        <taxon>Pseudonocardiaceae</taxon>
        <taxon>Amycolatopsis</taxon>
    </lineage>
</organism>
<evidence type="ECO:0000256" key="4">
    <source>
        <dbReference type="ARBA" id="ARBA00022741"/>
    </source>
</evidence>
<dbReference type="PROSITE" id="PS50893">
    <property type="entry name" value="ABC_TRANSPORTER_2"/>
    <property type="match status" value="1"/>
</dbReference>
<dbReference type="InterPro" id="IPR050763">
    <property type="entry name" value="ABC_transporter_ATP-binding"/>
</dbReference>
<comment type="subcellular location">
    <subcellularLocation>
        <location evidence="1">Cell membrane</location>
        <topology evidence="1">Peripheral membrane protein</topology>
    </subcellularLocation>
</comment>